<dbReference type="AlphaFoldDB" id="A0A0N4Z241"/>
<organism evidence="2 3">
    <name type="scientific">Parastrongyloides trichosuri</name>
    <name type="common">Possum-specific nematode worm</name>
    <dbReference type="NCBI Taxonomy" id="131310"/>
    <lineage>
        <taxon>Eukaryota</taxon>
        <taxon>Metazoa</taxon>
        <taxon>Ecdysozoa</taxon>
        <taxon>Nematoda</taxon>
        <taxon>Chromadorea</taxon>
        <taxon>Rhabditida</taxon>
        <taxon>Tylenchina</taxon>
        <taxon>Panagrolaimomorpha</taxon>
        <taxon>Strongyloidoidea</taxon>
        <taxon>Strongyloididae</taxon>
        <taxon>Parastrongyloides</taxon>
    </lineage>
</organism>
<proteinExistence type="predicted"/>
<sequence length="398" mass="46221">MVFGNKTEEKNDFKKIKTAEENNLIKNNVEMEPSNINGKMLKNSIKNVQPSNSPKNDHNKPSSLKKHYDHYRGSKKLKDKSKRIKDFKVPPKLYAQLKKKYESAELSKTKPDVKEKDNIFQAQFPKSRGSQKDEVLTRRNSDIENCNVKKKSVTRETISNKKSSYIETCLEFSTLKSALPPVNKRSQEKADLSKKGTAVKNNSNKKPHRYAQIKCKEEFEKLKKPYMTTTNKNNNWQIYDEFGNPWWAKYKIGPQSKLIYPLKKDLDEDTTDDKLAINTQAILDVKEKRINFVEPEDDEEGFNDVFGPLRDLALRNDIQYGKTRIWWISLNNVIQMNSQIPDTQYGDMKTAEGSDCKKLGTFNEKDPITFVKYIKGVPKKQKVVQQVMKQIPIRKKNV</sequence>
<feature type="region of interest" description="Disordered" evidence="1">
    <location>
        <begin position="182"/>
        <end position="207"/>
    </location>
</feature>
<name>A0A0N4Z241_PARTI</name>
<feature type="compositionally biased region" description="Basic and acidic residues" evidence="1">
    <location>
        <begin position="185"/>
        <end position="194"/>
    </location>
</feature>
<keyword evidence="2" id="KW-1185">Reference proteome</keyword>
<feature type="compositionally biased region" description="Polar residues" evidence="1">
    <location>
        <begin position="44"/>
        <end position="54"/>
    </location>
</feature>
<reference evidence="3" key="1">
    <citation type="submission" date="2017-02" db="UniProtKB">
        <authorList>
            <consortium name="WormBaseParasite"/>
        </authorList>
    </citation>
    <scope>IDENTIFICATION</scope>
</reference>
<accession>A0A0N4Z241</accession>
<evidence type="ECO:0000313" key="3">
    <source>
        <dbReference type="WBParaSite" id="PTRK_0000093700.1"/>
    </source>
</evidence>
<dbReference type="WBParaSite" id="PTRK_0000093700.1">
    <property type="protein sequence ID" value="PTRK_0000093700.1"/>
    <property type="gene ID" value="PTRK_0000093700"/>
</dbReference>
<feature type="compositionally biased region" description="Basic residues" evidence="1">
    <location>
        <begin position="63"/>
        <end position="83"/>
    </location>
</feature>
<dbReference type="Proteomes" id="UP000038045">
    <property type="component" value="Unplaced"/>
</dbReference>
<feature type="region of interest" description="Disordered" evidence="1">
    <location>
        <begin position="34"/>
        <end position="85"/>
    </location>
</feature>
<evidence type="ECO:0000256" key="1">
    <source>
        <dbReference type="SAM" id="MobiDB-lite"/>
    </source>
</evidence>
<evidence type="ECO:0000313" key="2">
    <source>
        <dbReference type="Proteomes" id="UP000038045"/>
    </source>
</evidence>
<protein>
    <submittedName>
        <fullName evidence="3">PWWP domain-containing protein</fullName>
    </submittedName>
</protein>